<sequence>MKLEVCIDSYDSMISAVVAGADRVEICSALDLDGLTPSVGLVRMCEPYDIEKYVMIRPRPGHFTYDGLELAQMKEEIMAFKDMKIHGFVFGVLDADGKIDIETMKELVYLAYPKSVAFHRAFDYSIGGEDQVEDLIKMGVERILTSGKKPKAIDGLDLIRDLQEKYGDKIEIMAGSGINSSNIKEIYEKTGIESFHMSARDYYQTETSYNNFGGAFSDYSYAVGIEIEMAREVLDSL</sequence>
<accession>A0ABW9MCD1</accession>
<keyword evidence="2" id="KW-0963">Cytoplasm</keyword>
<dbReference type="EMBL" id="JBGMEF010000017">
    <property type="protein sequence ID" value="MFO3666849.1"/>
    <property type="molecule type" value="Genomic_DNA"/>
</dbReference>
<comment type="caution">
    <text evidence="2">Once thought to be involved in copper homeostasis, experiments in E.coli have shown this is not the case.</text>
</comment>
<dbReference type="PANTHER" id="PTHR12598">
    <property type="entry name" value="COPPER HOMEOSTASIS PROTEIN CUTC"/>
    <property type="match status" value="1"/>
</dbReference>
<gene>
    <name evidence="2" type="primary">cutC</name>
    <name evidence="3" type="ORF">ACCQ42_03585</name>
</gene>
<name>A0ABW9MCD1_9FIRM</name>
<dbReference type="PANTHER" id="PTHR12598:SF0">
    <property type="entry name" value="COPPER HOMEOSTASIS PROTEIN CUTC HOMOLOG"/>
    <property type="match status" value="1"/>
</dbReference>
<evidence type="ECO:0000256" key="2">
    <source>
        <dbReference type="HAMAP-Rule" id="MF_00795"/>
    </source>
</evidence>
<comment type="caution">
    <text evidence="3">The sequence shown here is derived from an EMBL/GenBank/DDBJ whole genome shotgun (WGS) entry which is preliminary data.</text>
</comment>
<dbReference type="Proteomes" id="UP001637994">
    <property type="component" value="Unassembled WGS sequence"/>
</dbReference>
<proteinExistence type="inferred from homology"/>
<evidence type="ECO:0000313" key="3">
    <source>
        <dbReference type="EMBL" id="MFO3666849.1"/>
    </source>
</evidence>
<organism evidence="3 4">
    <name type="scientific">Anaerococcus kampingae</name>
    <dbReference type="NCBI Taxonomy" id="3115614"/>
    <lineage>
        <taxon>Bacteria</taxon>
        <taxon>Bacillati</taxon>
        <taxon>Bacillota</taxon>
        <taxon>Tissierellia</taxon>
        <taxon>Tissierellales</taxon>
        <taxon>Peptoniphilaceae</taxon>
        <taxon>Anaerococcus</taxon>
    </lineage>
</organism>
<evidence type="ECO:0000256" key="1">
    <source>
        <dbReference type="ARBA" id="ARBA00007768"/>
    </source>
</evidence>
<dbReference type="RefSeq" id="WP_410035409.1">
    <property type="nucleotide sequence ID" value="NZ_JBGMEF010000017.1"/>
</dbReference>
<dbReference type="Gene3D" id="3.20.20.380">
    <property type="entry name" value="Copper homeostasis (CutC) domain"/>
    <property type="match status" value="1"/>
</dbReference>
<comment type="subcellular location">
    <subcellularLocation>
        <location evidence="2">Cytoplasm</location>
    </subcellularLocation>
</comment>
<dbReference type="InterPro" id="IPR005627">
    <property type="entry name" value="CutC-like"/>
</dbReference>
<dbReference type="InterPro" id="IPR036822">
    <property type="entry name" value="CutC-like_dom_sf"/>
</dbReference>
<protein>
    <recommendedName>
        <fullName evidence="2">PF03932 family protein CutC</fullName>
    </recommendedName>
</protein>
<evidence type="ECO:0000313" key="4">
    <source>
        <dbReference type="Proteomes" id="UP001637994"/>
    </source>
</evidence>
<dbReference type="HAMAP" id="MF_00795">
    <property type="entry name" value="CutC"/>
    <property type="match status" value="1"/>
</dbReference>
<keyword evidence="4" id="KW-1185">Reference proteome</keyword>
<dbReference type="SUPFAM" id="SSF110395">
    <property type="entry name" value="CutC-like"/>
    <property type="match status" value="1"/>
</dbReference>
<comment type="similarity">
    <text evidence="1 2">Belongs to the CutC family.</text>
</comment>
<reference evidence="3 4" key="1">
    <citation type="journal article" date="2025" name="Anaerobe">
        <title>Description of Anaerococcus kampingiae sp. nov., Anaerococcus groningensis sp. nov., Anaerococcus martiniensis sp. nov., and Anaerococcus cruorum sp. nov., isolated from human clinical specimens.</title>
        <authorList>
            <person name="Boiten K.E."/>
            <person name="Meijer J."/>
            <person name="van Wezel E.M."/>
            <person name="Veloo A.C.M."/>
        </authorList>
    </citation>
    <scope>NUCLEOTIDE SEQUENCE [LARGE SCALE GENOMIC DNA]</scope>
    <source>
        <strain evidence="3 4">ENR0874</strain>
    </source>
</reference>
<dbReference type="Pfam" id="PF03932">
    <property type="entry name" value="CutC"/>
    <property type="match status" value="1"/>
</dbReference>